<evidence type="ECO:0008006" key="5">
    <source>
        <dbReference type="Google" id="ProtNLM"/>
    </source>
</evidence>
<dbReference type="PANTHER" id="PTHR40048">
    <property type="entry name" value="RHAMNOSYL O-METHYLTRANSFERASE"/>
    <property type="match status" value="1"/>
</dbReference>
<evidence type="ECO:0000313" key="4">
    <source>
        <dbReference type="Proteomes" id="UP000247371"/>
    </source>
</evidence>
<keyword evidence="1" id="KW-0489">Methyltransferase</keyword>
<dbReference type="AlphaFoldDB" id="A0A2V4SE93"/>
<dbReference type="Pfam" id="PF13578">
    <property type="entry name" value="Methyltransf_24"/>
    <property type="match status" value="1"/>
</dbReference>
<gene>
    <name evidence="3" type="ORF">CFR76_04810</name>
</gene>
<dbReference type="InterPro" id="IPR029063">
    <property type="entry name" value="SAM-dependent_MTases_sf"/>
</dbReference>
<proteinExistence type="predicted"/>
<dbReference type="GO" id="GO:0008168">
    <property type="term" value="F:methyltransferase activity"/>
    <property type="evidence" value="ECO:0007669"/>
    <property type="project" value="UniProtKB-KW"/>
</dbReference>
<dbReference type="EMBL" id="NKUB01000004">
    <property type="protein sequence ID" value="PYD70248.1"/>
    <property type="molecule type" value="Genomic_DNA"/>
</dbReference>
<dbReference type="Proteomes" id="UP000247371">
    <property type="component" value="Unassembled WGS sequence"/>
</dbReference>
<comment type="caution">
    <text evidence="3">The sequence shown here is derived from an EMBL/GenBank/DDBJ whole genome shotgun (WGS) entry which is preliminary data.</text>
</comment>
<sequence>MFHIFTDIIDFIQSRYVSKNRKFRSFADLVAFMQSRYVPEKGGYRRDDGSIDICHTELELLQMWNFFIKCVKPKTIVETGVYYGLSTCFLADALQYNGIADSRIYCVDPWKLEHYWNGLDIEKYIKYIPKTSQEAQDEIKSLEIDILFIDSIHTYDQSSWELTTFEPYLREGGYVVMHDSLFFDGVGRTAKHLYDSPRFEVLTIDTPRKYETDNIHYPVSQGCTIARKIRNGSPILRDAEWIPLPEGHPRGPDPLLRMWAKERSDA</sequence>
<evidence type="ECO:0000256" key="1">
    <source>
        <dbReference type="ARBA" id="ARBA00022603"/>
    </source>
</evidence>
<dbReference type="Gene3D" id="3.40.50.150">
    <property type="entry name" value="Vaccinia Virus protein VP39"/>
    <property type="match status" value="1"/>
</dbReference>
<dbReference type="GO" id="GO:0071770">
    <property type="term" value="P:DIM/DIP cell wall layer assembly"/>
    <property type="evidence" value="ECO:0007669"/>
    <property type="project" value="TreeGrafter"/>
</dbReference>
<dbReference type="GO" id="GO:0005886">
    <property type="term" value="C:plasma membrane"/>
    <property type="evidence" value="ECO:0007669"/>
    <property type="project" value="TreeGrafter"/>
</dbReference>
<evidence type="ECO:0000313" key="3">
    <source>
        <dbReference type="EMBL" id="PYD70248.1"/>
    </source>
</evidence>
<dbReference type="RefSeq" id="WP_110556115.1">
    <property type="nucleotide sequence ID" value="NZ_NKUB01000004.1"/>
</dbReference>
<organism evidence="3 4">
    <name type="scientific">Komagataeibacter swingsii</name>
    <dbReference type="NCBI Taxonomy" id="215220"/>
    <lineage>
        <taxon>Bacteria</taxon>
        <taxon>Pseudomonadati</taxon>
        <taxon>Pseudomonadota</taxon>
        <taxon>Alphaproteobacteria</taxon>
        <taxon>Acetobacterales</taxon>
        <taxon>Acetobacteraceae</taxon>
        <taxon>Komagataeibacter</taxon>
    </lineage>
</organism>
<name>A0A2V4SE93_9PROT</name>
<protein>
    <recommendedName>
        <fullName evidence="5">Class I SAM-dependent methyltransferase</fullName>
    </recommendedName>
</protein>
<evidence type="ECO:0000256" key="2">
    <source>
        <dbReference type="ARBA" id="ARBA00022679"/>
    </source>
</evidence>
<dbReference type="PANTHER" id="PTHR40048:SF1">
    <property type="entry name" value="RHAMNOSYL O-METHYLTRANSFERASE"/>
    <property type="match status" value="1"/>
</dbReference>
<keyword evidence="2" id="KW-0808">Transferase</keyword>
<dbReference type="GO" id="GO:0032259">
    <property type="term" value="P:methylation"/>
    <property type="evidence" value="ECO:0007669"/>
    <property type="project" value="UniProtKB-KW"/>
</dbReference>
<keyword evidence="4" id="KW-1185">Reference proteome</keyword>
<accession>A0A2V4SE93</accession>
<dbReference type="SUPFAM" id="SSF53335">
    <property type="entry name" value="S-adenosyl-L-methionine-dependent methyltransferases"/>
    <property type="match status" value="1"/>
</dbReference>
<reference evidence="3 4" key="1">
    <citation type="submission" date="2017-07" db="EMBL/GenBank/DDBJ databases">
        <title>A draft genome sequence of Komagataeibacter swingsii LMG 22125.</title>
        <authorList>
            <person name="Skraban J."/>
            <person name="Cleenwerck I."/>
            <person name="Vandamme P."/>
            <person name="Trcek J."/>
        </authorList>
    </citation>
    <scope>NUCLEOTIDE SEQUENCE [LARGE SCALE GENOMIC DNA]</scope>
    <source>
        <strain evidence="3 4">LMG 22125</strain>
    </source>
</reference>